<evidence type="ECO:0000256" key="4">
    <source>
        <dbReference type="ARBA" id="ARBA00012568"/>
    </source>
</evidence>
<evidence type="ECO:0000256" key="2">
    <source>
        <dbReference type="ARBA" id="ARBA00004496"/>
    </source>
</evidence>
<dbReference type="RefSeq" id="WP_093556398.1">
    <property type="nucleotide sequence ID" value="NZ_FPBO01000013.1"/>
</dbReference>
<dbReference type="Pfam" id="PF00561">
    <property type="entry name" value="Abhydrolase_1"/>
    <property type="match status" value="1"/>
</dbReference>
<keyword evidence="9 11" id="KW-0378">Hydrolase</keyword>
<dbReference type="NCBIfam" id="TIGR01249">
    <property type="entry name" value="pro_imino_pep_1"/>
    <property type="match status" value="1"/>
</dbReference>
<dbReference type="Proteomes" id="UP000199391">
    <property type="component" value="Unassembled WGS sequence"/>
</dbReference>
<comment type="catalytic activity">
    <reaction evidence="1 11 13">
        <text>Release of N-terminal proline from a peptide.</text>
        <dbReference type="EC" id="3.4.11.5"/>
    </reaction>
</comment>
<evidence type="ECO:0000256" key="3">
    <source>
        <dbReference type="ARBA" id="ARBA00010088"/>
    </source>
</evidence>
<dbReference type="EMBL" id="FPBO01000013">
    <property type="protein sequence ID" value="SFU88685.1"/>
    <property type="molecule type" value="Genomic_DNA"/>
</dbReference>
<dbReference type="Gene3D" id="3.40.50.1820">
    <property type="entry name" value="alpha/beta hydrolase"/>
    <property type="match status" value="1"/>
</dbReference>
<evidence type="ECO:0000256" key="8">
    <source>
        <dbReference type="ARBA" id="ARBA00022670"/>
    </source>
</evidence>
<evidence type="ECO:0000259" key="14">
    <source>
        <dbReference type="Pfam" id="PF00561"/>
    </source>
</evidence>
<gene>
    <name evidence="15" type="ORF">SAMN05216552_10139</name>
</gene>
<evidence type="ECO:0000256" key="7">
    <source>
        <dbReference type="ARBA" id="ARBA00022490"/>
    </source>
</evidence>
<dbReference type="GO" id="GO:0004177">
    <property type="term" value="F:aminopeptidase activity"/>
    <property type="evidence" value="ECO:0007669"/>
    <property type="project" value="UniProtKB-UniRule"/>
</dbReference>
<dbReference type="PRINTS" id="PR00793">
    <property type="entry name" value="PROAMNOPTASE"/>
</dbReference>
<evidence type="ECO:0000256" key="10">
    <source>
        <dbReference type="ARBA" id="ARBA00029605"/>
    </source>
</evidence>
<dbReference type="InterPro" id="IPR000073">
    <property type="entry name" value="AB_hydrolase_1"/>
</dbReference>
<sequence length="322" mass="35534">MTATTLYPPLEPHRHGMLPVDALHTLYWEESGNPHGMPVLFLHGGPGAGASPLFRRFFDPAYYRIVMFDQRGCGKSTPLGEYRANTTPLLVSDIEKLRALLGVERWLVFGGSWGATLALAYGQAHPAACLGFILRSPFLGTRAEIDWFFEGGRLFHTELYAELAAQVPPAERDDLLAAYTRLVFHPDPAVHLPAVRAWSRFECLRASLRGPARDEPLPQSDLLDIGLARLEVHYFRHGCFLAEDQLIAGMPRVAHLPGVIVQGRYDMLCPPLSAFRLAGAYPGADLLMVPDAGHTAFEPGTIAALMGATERFKLQGHFRRAV</sequence>
<evidence type="ECO:0000256" key="13">
    <source>
        <dbReference type="RuleBase" id="RU003421"/>
    </source>
</evidence>
<keyword evidence="8 11" id="KW-0645">Protease</keyword>
<dbReference type="InterPro" id="IPR029058">
    <property type="entry name" value="AB_hydrolase_fold"/>
</dbReference>
<evidence type="ECO:0000256" key="11">
    <source>
        <dbReference type="PIRNR" id="PIRNR006431"/>
    </source>
</evidence>
<organism evidence="15 16">
    <name type="scientific">Pseudoduganella namucuonensis</name>
    <dbReference type="NCBI Taxonomy" id="1035707"/>
    <lineage>
        <taxon>Bacteria</taxon>
        <taxon>Pseudomonadati</taxon>
        <taxon>Pseudomonadota</taxon>
        <taxon>Betaproteobacteria</taxon>
        <taxon>Burkholderiales</taxon>
        <taxon>Oxalobacteraceae</taxon>
        <taxon>Telluria group</taxon>
        <taxon>Pseudoduganella</taxon>
    </lineage>
</organism>
<dbReference type="GO" id="GO:0005737">
    <property type="term" value="C:cytoplasm"/>
    <property type="evidence" value="ECO:0007669"/>
    <property type="project" value="UniProtKB-SubCell"/>
</dbReference>
<accession>A0A1I7JU48</accession>
<comment type="similarity">
    <text evidence="3 11 13">Belongs to the peptidase S33 family.</text>
</comment>
<evidence type="ECO:0000256" key="1">
    <source>
        <dbReference type="ARBA" id="ARBA00001585"/>
    </source>
</evidence>
<dbReference type="PANTHER" id="PTHR43722">
    <property type="entry name" value="PROLINE IMINOPEPTIDASE"/>
    <property type="match status" value="1"/>
</dbReference>
<dbReference type="AlphaFoldDB" id="A0A1I7JU48"/>
<feature type="active site" evidence="12">
    <location>
        <position position="266"/>
    </location>
</feature>
<reference evidence="16" key="1">
    <citation type="submission" date="2016-10" db="EMBL/GenBank/DDBJ databases">
        <authorList>
            <person name="Varghese N."/>
            <person name="Submissions S."/>
        </authorList>
    </citation>
    <scope>NUCLEOTIDE SEQUENCE [LARGE SCALE GENOMIC DNA]</scope>
    <source>
        <strain evidence="16">CGMCC 1.11014</strain>
    </source>
</reference>
<feature type="active site" description="Nucleophile" evidence="12">
    <location>
        <position position="112"/>
    </location>
</feature>
<dbReference type="InterPro" id="IPR002410">
    <property type="entry name" value="Peptidase_S33"/>
</dbReference>
<evidence type="ECO:0000256" key="5">
    <source>
        <dbReference type="ARBA" id="ARBA00021843"/>
    </source>
</evidence>
<proteinExistence type="inferred from homology"/>
<dbReference type="STRING" id="1035707.SAMN05216552_10139"/>
<evidence type="ECO:0000313" key="16">
    <source>
        <dbReference type="Proteomes" id="UP000199391"/>
    </source>
</evidence>
<evidence type="ECO:0000313" key="15">
    <source>
        <dbReference type="EMBL" id="SFU88685.1"/>
    </source>
</evidence>
<comment type="subcellular location">
    <subcellularLocation>
        <location evidence="2 11">Cytoplasm</location>
    </subcellularLocation>
</comment>
<evidence type="ECO:0000256" key="9">
    <source>
        <dbReference type="ARBA" id="ARBA00022801"/>
    </source>
</evidence>
<dbReference type="PIRSF" id="PIRSF006431">
    <property type="entry name" value="Pept_S33"/>
    <property type="match status" value="1"/>
</dbReference>
<feature type="domain" description="AB hydrolase-1" evidence="14">
    <location>
        <begin position="38"/>
        <end position="299"/>
    </location>
</feature>
<dbReference type="SUPFAM" id="SSF53474">
    <property type="entry name" value="alpha/beta-Hydrolases"/>
    <property type="match status" value="1"/>
</dbReference>
<name>A0A1I7JU48_9BURK</name>
<dbReference type="EC" id="3.4.11.5" evidence="4 11"/>
<protein>
    <recommendedName>
        <fullName evidence="5 11">Proline iminopeptidase</fullName>
        <shortName evidence="11">PIP</shortName>
        <ecNumber evidence="4 11">3.4.11.5</ecNumber>
    </recommendedName>
    <alternativeName>
        <fullName evidence="10 11">Prolyl aminopeptidase</fullName>
    </alternativeName>
</protein>
<dbReference type="OrthoDB" id="9796770at2"/>
<dbReference type="PANTHER" id="PTHR43722:SF1">
    <property type="entry name" value="PROLINE IMINOPEPTIDASE"/>
    <property type="match status" value="1"/>
</dbReference>
<evidence type="ECO:0000256" key="6">
    <source>
        <dbReference type="ARBA" id="ARBA00022438"/>
    </source>
</evidence>
<feature type="active site" description="Proton donor" evidence="12">
    <location>
        <position position="294"/>
    </location>
</feature>
<keyword evidence="16" id="KW-1185">Reference proteome</keyword>
<keyword evidence="6 11" id="KW-0031">Aminopeptidase</keyword>
<evidence type="ECO:0000256" key="12">
    <source>
        <dbReference type="PIRSR" id="PIRSR006431-1"/>
    </source>
</evidence>
<keyword evidence="7 11" id="KW-0963">Cytoplasm</keyword>
<dbReference type="InterPro" id="IPR005944">
    <property type="entry name" value="Pro_iminopeptidase"/>
</dbReference>
<dbReference type="GO" id="GO:0006508">
    <property type="term" value="P:proteolysis"/>
    <property type="evidence" value="ECO:0007669"/>
    <property type="project" value="UniProtKB-KW"/>
</dbReference>